<protein>
    <recommendedName>
        <fullName evidence="4">Chaperone NapD</fullName>
    </recommendedName>
    <alternativeName>
        <fullName evidence="4">NapA signal peptide-binding chaperone NapD</fullName>
    </alternativeName>
</protein>
<dbReference type="GO" id="GO:0005048">
    <property type="term" value="F:signal sequence binding"/>
    <property type="evidence" value="ECO:0007669"/>
    <property type="project" value="UniProtKB-UniRule"/>
</dbReference>
<comment type="similarity">
    <text evidence="4">Belongs to the NapD family.</text>
</comment>
<comment type="subunit">
    <text evidence="4">Interacts with the cytoplasmic NapA precursor.</text>
</comment>
<evidence type="ECO:0000256" key="4">
    <source>
        <dbReference type="HAMAP-Rule" id="MF_02200"/>
    </source>
</evidence>
<accession>A0A9X8VX00</accession>
<reference evidence="6" key="1">
    <citation type="submission" date="2016-10" db="EMBL/GenBank/DDBJ databases">
        <title>Rodentibacter gen. nov. and new species.</title>
        <authorList>
            <person name="Christensen H."/>
        </authorList>
    </citation>
    <scope>NUCLEOTIDE SEQUENCE [LARGE SCALE GENOMIC DNA]</scope>
    <source>
        <strain evidence="6">Ppn152</strain>
    </source>
</reference>
<dbReference type="RefSeq" id="WP_077586613.1">
    <property type="nucleotide sequence ID" value="NZ_MLAE01000021.1"/>
</dbReference>
<sequence length="94" mass="10794">MNNKENLIDKNIQDWHVVGLIVQGNPQKMAAIQTALLEIEHTEIPTFDEKTGKLVVVMQSHDQHILLDNMESVNHIDGVINVSLIYHEQDERKK</sequence>
<comment type="subcellular location">
    <subcellularLocation>
        <location evidence="1 4">Cytoplasm</location>
    </subcellularLocation>
</comment>
<dbReference type="PANTHER" id="PTHR38603">
    <property type="entry name" value="CHAPERONE NAPD"/>
    <property type="match status" value="1"/>
</dbReference>
<proteinExistence type="inferred from homology"/>
<comment type="caution">
    <text evidence="5">The sequence shown here is derived from an EMBL/GenBank/DDBJ whole genome shotgun (WGS) entry which is preliminary data.</text>
</comment>
<evidence type="ECO:0000313" key="6">
    <source>
        <dbReference type="Proteomes" id="UP000189114"/>
    </source>
</evidence>
<comment type="function">
    <text evidence="4">Chaperone for NapA, the catalytic subunit of the periplasmic nitrate reductase. It binds directly and specifically to the twin-arginine signal peptide of NapA, preventing premature interaction with the Tat translocase and premature export.</text>
</comment>
<dbReference type="Proteomes" id="UP000189114">
    <property type="component" value="Unassembled WGS sequence"/>
</dbReference>
<dbReference type="AlphaFoldDB" id="A0A1V3KMV4"/>
<accession>A0A1V3KMV4</accession>
<evidence type="ECO:0000256" key="3">
    <source>
        <dbReference type="ARBA" id="ARBA00023186"/>
    </source>
</evidence>
<dbReference type="Gene3D" id="3.30.70.920">
    <property type="match status" value="1"/>
</dbReference>
<evidence type="ECO:0000313" key="5">
    <source>
        <dbReference type="EMBL" id="OOF78710.1"/>
    </source>
</evidence>
<dbReference type="GO" id="GO:0005737">
    <property type="term" value="C:cytoplasm"/>
    <property type="evidence" value="ECO:0007669"/>
    <property type="project" value="UniProtKB-SubCell"/>
</dbReference>
<organism evidence="5 6">
    <name type="scientific">Rodentibacter caecimuris</name>
    <dbReference type="NCBI Taxonomy" id="1796644"/>
    <lineage>
        <taxon>Bacteria</taxon>
        <taxon>Pseudomonadati</taxon>
        <taxon>Pseudomonadota</taxon>
        <taxon>Gammaproteobacteria</taxon>
        <taxon>Pasteurellales</taxon>
        <taxon>Pasteurellaceae</taxon>
        <taxon>Rodentibacter</taxon>
    </lineage>
</organism>
<dbReference type="InterPro" id="IPR005623">
    <property type="entry name" value="Chaperone_NapD_NO3_reduct"/>
</dbReference>
<gene>
    <name evidence="4" type="primary">napD</name>
    <name evidence="5" type="ORF">BKG96_05205</name>
</gene>
<keyword evidence="3 4" id="KW-0143">Chaperone</keyword>
<dbReference type="HAMAP" id="MF_02200">
    <property type="entry name" value="NapD"/>
    <property type="match status" value="1"/>
</dbReference>
<evidence type="ECO:0000256" key="1">
    <source>
        <dbReference type="ARBA" id="ARBA00004496"/>
    </source>
</evidence>
<dbReference type="GO" id="GO:0051224">
    <property type="term" value="P:negative regulation of protein transport"/>
    <property type="evidence" value="ECO:0007669"/>
    <property type="project" value="UniProtKB-UniRule"/>
</dbReference>
<dbReference type="PANTHER" id="PTHR38603:SF1">
    <property type="entry name" value="CHAPERONE NAPD"/>
    <property type="match status" value="1"/>
</dbReference>
<name>A0A1V3KMV4_9PAST</name>
<keyword evidence="2 4" id="KW-0963">Cytoplasm</keyword>
<dbReference type="EMBL" id="MLAE01000021">
    <property type="protein sequence ID" value="OOF78710.1"/>
    <property type="molecule type" value="Genomic_DNA"/>
</dbReference>
<dbReference type="Pfam" id="PF03927">
    <property type="entry name" value="NapD"/>
    <property type="match status" value="1"/>
</dbReference>
<evidence type="ECO:0000256" key="2">
    <source>
        <dbReference type="ARBA" id="ARBA00022490"/>
    </source>
</evidence>